<gene>
    <name evidence="1" type="ORF">Rsub_09509</name>
</gene>
<keyword evidence="2" id="KW-1185">Reference proteome</keyword>
<protein>
    <submittedName>
        <fullName evidence="1">Uncharacterized protein</fullName>
    </submittedName>
</protein>
<proteinExistence type="predicted"/>
<dbReference type="Proteomes" id="UP000247498">
    <property type="component" value="Unassembled WGS sequence"/>
</dbReference>
<evidence type="ECO:0000313" key="1">
    <source>
        <dbReference type="EMBL" id="GBF97036.1"/>
    </source>
</evidence>
<name>A0A2V0PB11_9CHLO</name>
<sequence length="546" mass="61140">MTFSDAPPAEPEQALLRIMERGGYGDKMIERLLFGETAPHLTKPGEREFLAILRRVLERNGAQSYGFDDFPSFELSAYERRKLQGKFLAMNVLKVLRYFGVTWGPSFIEHIGIPIWRPSFWNNRKAEKYVAYVGVAPAEHGHIFHPYDLIISSRFHNGVMIQETPVPQVHAGEDYVAHHHHGLHTLARLMTLSFIDIDSERRTFRFYGGCSRLYRWEELEDPHVARAICTKVQLKGRVPRTKDFKVDLRDDWAPSEVAAVRAAQRRILKCMPLLEPLLPIKMSVQQLMPSCIVNIAPIIVAQFLDGRSGMSYGFLAYQLPTGPVEACTKCTVLVTRSGCDKTAPHPNNDWILLSFEPDALHLQVSRALGDITSPSFDSWLILSQAAANVALARKFKAAGRSARFVKIVETEGVALCHFHGFVRREAVPGNVAFFGQDRLPLPCGSVESAVLTIQEKGTIADKVLRCEKDIDYAGDIHVEPDHGCVVSADFATLERLATSAKFGLEYYESYKRPAPGRCRCGGKRGLMPQCGKGMFDEWVPGAEAEP</sequence>
<dbReference type="EMBL" id="BDRX01000091">
    <property type="protein sequence ID" value="GBF97036.1"/>
    <property type="molecule type" value="Genomic_DNA"/>
</dbReference>
<organism evidence="1 2">
    <name type="scientific">Raphidocelis subcapitata</name>
    <dbReference type="NCBI Taxonomy" id="307507"/>
    <lineage>
        <taxon>Eukaryota</taxon>
        <taxon>Viridiplantae</taxon>
        <taxon>Chlorophyta</taxon>
        <taxon>core chlorophytes</taxon>
        <taxon>Chlorophyceae</taxon>
        <taxon>CS clade</taxon>
        <taxon>Sphaeropleales</taxon>
        <taxon>Selenastraceae</taxon>
        <taxon>Raphidocelis</taxon>
    </lineage>
</organism>
<dbReference type="AlphaFoldDB" id="A0A2V0PB11"/>
<accession>A0A2V0PB11</accession>
<dbReference type="OrthoDB" id="531723at2759"/>
<comment type="caution">
    <text evidence="1">The sequence shown here is derived from an EMBL/GenBank/DDBJ whole genome shotgun (WGS) entry which is preliminary data.</text>
</comment>
<dbReference type="InParanoid" id="A0A2V0PB11"/>
<reference evidence="1 2" key="1">
    <citation type="journal article" date="2018" name="Sci. Rep.">
        <title>Raphidocelis subcapitata (=Pseudokirchneriella subcapitata) provides an insight into genome evolution and environmental adaptations in the Sphaeropleales.</title>
        <authorList>
            <person name="Suzuki S."/>
            <person name="Yamaguchi H."/>
            <person name="Nakajima N."/>
            <person name="Kawachi M."/>
        </authorList>
    </citation>
    <scope>NUCLEOTIDE SEQUENCE [LARGE SCALE GENOMIC DNA]</scope>
    <source>
        <strain evidence="1 2">NIES-35</strain>
    </source>
</reference>
<evidence type="ECO:0000313" key="2">
    <source>
        <dbReference type="Proteomes" id="UP000247498"/>
    </source>
</evidence>